<dbReference type="EMBL" id="CAJZBQ010000003">
    <property type="protein sequence ID" value="CAG9310899.1"/>
    <property type="molecule type" value="Genomic_DNA"/>
</dbReference>
<organism evidence="1 2">
    <name type="scientific">Blepharisma stoltei</name>
    <dbReference type="NCBI Taxonomy" id="1481888"/>
    <lineage>
        <taxon>Eukaryota</taxon>
        <taxon>Sar</taxon>
        <taxon>Alveolata</taxon>
        <taxon>Ciliophora</taxon>
        <taxon>Postciliodesmatophora</taxon>
        <taxon>Heterotrichea</taxon>
        <taxon>Heterotrichida</taxon>
        <taxon>Blepharismidae</taxon>
        <taxon>Blepharisma</taxon>
    </lineage>
</organism>
<dbReference type="Proteomes" id="UP001162131">
    <property type="component" value="Unassembled WGS sequence"/>
</dbReference>
<evidence type="ECO:0000313" key="1">
    <source>
        <dbReference type="EMBL" id="CAG9310899.1"/>
    </source>
</evidence>
<dbReference type="InterPro" id="IPR029147">
    <property type="entry name" value="CFAP77"/>
</dbReference>
<sequence>MADLRHNFYAMIKNSNNYLLVKDDVGKSKPTTRTLPPNEFTYGKKVGEDDEGAGKLVSSWKVHNPSQDLPNDRDFKKLNAMSVTGGFTKASDQRTFRKTMDARIQLTSGRRPKDKEIPDIVFGQPNRPSTPINAVLENYFGDVAVDIKHQEYSTNPNIKKKSWQPRSTKGFDKMVAAIRNSQEITQKSEFKMKKFQNVKSRTDHIRTKRAISQGV</sequence>
<dbReference type="PANTHER" id="PTHR28617:SF1">
    <property type="entry name" value="CILIA- AND FLAGELLA-ASSOCIATED PROTEIN 77"/>
    <property type="match status" value="1"/>
</dbReference>
<dbReference type="PANTHER" id="PTHR28617">
    <property type="entry name" value="CILIA- AND FLAGELLA-ASSOCIATED PROTEIN 77"/>
    <property type="match status" value="1"/>
</dbReference>
<gene>
    <name evidence="1" type="ORF">BSTOLATCC_MIC2613</name>
</gene>
<dbReference type="Pfam" id="PF14825">
    <property type="entry name" value="CFAP77"/>
    <property type="match status" value="1"/>
</dbReference>
<comment type="caution">
    <text evidence="1">The sequence shown here is derived from an EMBL/GenBank/DDBJ whole genome shotgun (WGS) entry which is preliminary data.</text>
</comment>
<name>A0AAU9IGJ1_9CILI</name>
<proteinExistence type="predicted"/>
<evidence type="ECO:0000313" key="2">
    <source>
        <dbReference type="Proteomes" id="UP001162131"/>
    </source>
</evidence>
<dbReference type="AlphaFoldDB" id="A0AAU9IGJ1"/>
<reference evidence="1" key="1">
    <citation type="submission" date="2021-09" db="EMBL/GenBank/DDBJ databases">
        <authorList>
            <consortium name="AG Swart"/>
            <person name="Singh M."/>
            <person name="Singh A."/>
            <person name="Seah K."/>
            <person name="Emmerich C."/>
        </authorList>
    </citation>
    <scope>NUCLEOTIDE SEQUENCE</scope>
    <source>
        <strain evidence="1">ATCC30299</strain>
    </source>
</reference>
<accession>A0AAU9IGJ1</accession>
<protein>
    <submittedName>
        <fullName evidence="1">Uncharacterized protein</fullName>
    </submittedName>
</protein>
<keyword evidence="2" id="KW-1185">Reference proteome</keyword>